<dbReference type="AlphaFoldDB" id="A0AA40BZY6"/>
<accession>A0AA40BZY6</accession>
<evidence type="ECO:0000313" key="1">
    <source>
        <dbReference type="EMBL" id="KAK0619598.1"/>
    </source>
</evidence>
<organism evidence="1 2">
    <name type="scientific">Immersiella caudata</name>
    <dbReference type="NCBI Taxonomy" id="314043"/>
    <lineage>
        <taxon>Eukaryota</taxon>
        <taxon>Fungi</taxon>
        <taxon>Dikarya</taxon>
        <taxon>Ascomycota</taxon>
        <taxon>Pezizomycotina</taxon>
        <taxon>Sordariomycetes</taxon>
        <taxon>Sordariomycetidae</taxon>
        <taxon>Sordariales</taxon>
        <taxon>Lasiosphaeriaceae</taxon>
        <taxon>Immersiella</taxon>
    </lineage>
</organism>
<evidence type="ECO:0000313" key="2">
    <source>
        <dbReference type="Proteomes" id="UP001175000"/>
    </source>
</evidence>
<name>A0AA40BZY6_9PEZI</name>
<protein>
    <submittedName>
        <fullName evidence="1">ABA 3 protein</fullName>
    </submittedName>
</protein>
<keyword evidence="2" id="KW-1185">Reference proteome</keyword>
<feature type="non-terminal residue" evidence="1">
    <location>
        <position position="1"/>
    </location>
</feature>
<sequence length="374" mass="42825">IDDVWFFPAELASDLVGVPLPPGFGDEAIACGWEYARCVIPHFTNWQKYMAFCRIIIIGVIAEFRGDLLDLSTTAGPVLASYNMDRLLDTLFSGDGSPPGLRRDMGKEYRSFLMITAEKSSMGRQHSELFRRYVDALARSPKTWFRLRDCDALARFTMAAALACNDHTDTWFREEELDILTELCDTMYDAATHYKHRAEGETNNTFAYVPSSLRTVSFRICRELLWQLDTEWAVSPPHRCIINFMRAFGGPIHLMMRRYRYVEDGLALGHPETDSVVALAERNVKLWSREEEEEEEEEEEKRFKQTVWRLGLVSSVAEALLLDVREQCRACQHRDSYGARIKGEFGGVKLCDGCQETWRGHAMSFPERAAAVFP</sequence>
<feature type="non-terminal residue" evidence="1">
    <location>
        <position position="374"/>
    </location>
</feature>
<dbReference type="Proteomes" id="UP001175000">
    <property type="component" value="Unassembled WGS sequence"/>
</dbReference>
<reference evidence="1" key="1">
    <citation type="submission" date="2023-06" db="EMBL/GenBank/DDBJ databases">
        <title>Genome-scale phylogeny and comparative genomics of the fungal order Sordariales.</title>
        <authorList>
            <consortium name="Lawrence Berkeley National Laboratory"/>
            <person name="Hensen N."/>
            <person name="Bonometti L."/>
            <person name="Westerberg I."/>
            <person name="Brannstrom I.O."/>
            <person name="Guillou S."/>
            <person name="Cros-Aarteil S."/>
            <person name="Calhoun S."/>
            <person name="Haridas S."/>
            <person name="Kuo A."/>
            <person name="Mondo S."/>
            <person name="Pangilinan J."/>
            <person name="Riley R."/>
            <person name="Labutti K."/>
            <person name="Andreopoulos B."/>
            <person name="Lipzen A."/>
            <person name="Chen C."/>
            <person name="Yanf M."/>
            <person name="Daum C."/>
            <person name="Ng V."/>
            <person name="Clum A."/>
            <person name="Steindorff A."/>
            <person name="Ohm R."/>
            <person name="Martin F."/>
            <person name="Silar P."/>
            <person name="Natvig D."/>
            <person name="Lalanne C."/>
            <person name="Gautier V."/>
            <person name="Ament-Velasquez S.L."/>
            <person name="Kruys A."/>
            <person name="Hutchinson M.I."/>
            <person name="Powell A.J."/>
            <person name="Barry K."/>
            <person name="Miller A.N."/>
            <person name="Grigoriev I.V."/>
            <person name="Debuchy R."/>
            <person name="Gladieux P."/>
            <person name="Thoren M.H."/>
            <person name="Johannesson H."/>
        </authorList>
    </citation>
    <scope>NUCLEOTIDE SEQUENCE</scope>
    <source>
        <strain evidence="1">CBS 606.72</strain>
    </source>
</reference>
<gene>
    <name evidence="1" type="ORF">B0T14DRAFT_408292</name>
</gene>
<proteinExistence type="predicted"/>
<dbReference type="EMBL" id="JAULSU010000004">
    <property type="protein sequence ID" value="KAK0619598.1"/>
    <property type="molecule type" value="Genomic_DNA"/>
</dbReference>
<comment type="caution">
    <text evidence="1">The sequence shown here is derived from an EMBL/GenBank/DDBJ whole genome shotgun (WGS) entry which is preliminary data.</text>
</comment>